<keyword evidence="3" id="KW-1185">Reference proteome</keyword>
<reference evidence="2" key="1">
    <citation type="submission" date="2023-03" db="EMBL/GenBank/DDBJ databases">
        <title>Massive genome expansion in bonnet fungi (Mycena s.s.) driven by repeated elements and novel gene families across ecological guilds.</title>
        <authorList>
            <consortium name="Lawrence Berkeley National Laboratory"/>
            <person name="Harder C.B."/>
            <person name="Miyauchi S."/>
            <person name="Viragh M."/>
            <person name="Kuo A."/>
            <person name="Thoen E."/>
            <person name="Andreopoulos B."/>
            <person name="Lu D."/>
            <person name="Skrede I."/>
            <person name="Drula E."/>
            <person name="Henrissat B."/>
            <person name="Morin E."/>
            <person name="Kohler A."/>
            <person name="Barry K."/>
            <person name="LaButti K."/>
            <person name="Morin E."/>
            <person name="Salamov A."/>
            <person name="Lipzen A."/>
            <person name="Mereny Z."/>
            <person name="Hegedus B."/>
            <person name="Baldrian P."/>
            <person name="Stursova M."/>
            <person name="Weitz H."/>
            <person name="Taylor A."/>
            <person name="Grigoriev I.V."/>
            <person name="Nagy L.G."/>
            <person name="Martin F."/>
            <person name="Kauserud H."/>
        </authorList>
    </citation>
    <scope>NUCLEOTIDE SEQUENCE</scope>
    <source>
        <strain evidence="2">9144</strain>
    </source>
</reference>
<dbReference type="InterPro" id="IPR012337">
    <property type="entry name" value="RNaseH-like_sf"/>
</dbReference>
<dbReference type="SUPFAM" id="SSF53098">
    <property type="entry name" value="Ribonuclease H-like"/>
    <property type="match status" value="1"/>
</dbReference>
<dbReference type="EMBL" id="JARJCW010000018">
    <property type="protein sequence ID" value="KAJ7215025.1"/>
    <property type="molecule type" value="Genomic_DNA"/>
</dbReference>
<feature type="domain" description="RNase H type-1" evidence="1">
    <location>
        <begin position="40"/>
        <end position="175"/>
    </location>
</feature>
<dbReference type="GO" id="GO:0003676">
    <property type="term" value="F:nucleic acid binding"/>
    <property type="evidence" value="ECO:0007669"/>
    <property type="project" value="InterPro"/>
</dbReference>
<dbReference type="Gene3D" id="3.30.420.10">
    <property type="entry name" value="Ribonuclease H-like superfamily/Ribonuclease H"/>
    <property type="match status" value="1"/>
</dbReference>
<dbReference type="Pfam" id="PF00075">
    <property type="entry name" value="RNase_H"/>
    <property type="match status" value="1"/>
</dbReference>
<dbReference type="Proteomes" id="UP001219525">
    <property type="component" value="Unassembled WGS sequence"/>
</dbReference>
<gene>
    <name evidence="2" type="ORF">GGX14DRAFT_359844</name>
</gene>
<sequence>MEQILPVYSAPWAPPLPVTTIIPPKETAVEVLNEFLADAEYTESTWFTDGSLLEGSAGGAAVQIVREKVVARILIPLGAGQVAEGEIEGILRATEHALITGAEHILIVSDSQAGLKAVLSTAACAGQSRAILYDKLVHAAMVTLPSLRIINLWTPAHIGTVGNEHADDAAKAATRHPAPPSTRISLTTCKRQIDLLILDRWKRLWAVATTGRGLRAIDNSPPSLILRSPYDSFAARADITLLSRLRTDFSALNAHRFRSRLALSPACDACGAPQETCSHYLLHCPA</sequence>
<dbReference type="AlphaFoldDB" id="A0AAD6VSH0"/>
<protein>
    <recommendedName>
        <fullName evidence="1">RNase H type-1 domain-containing protein</fullName>
    </recommendedName>
</protein>
<dbReference type="InterPro" id="IPR002156">
    <property type="entry name" value="RNaseH_domain"/>
</dbReference>
<comment type="caution">
    <text evidence="2">The sequence shown here is derived from an EMBL/GenBank/DDBJ whole genome shotgun (WGS) entry which is preliminary data.</text>
</comment>
<dbReference type="InterPro" id="IPR036397">
    <property type="entry name" value="RNaseH_sf"/>
</dbReference>
<evidence type="ECO:0000313" key="3">
    <source>
        <dbReference type="Proteomes" id="UP001219525"/>
    </source>
</evidence>
<dbReference type="GO" id="GO:0004523">
    <property type="term" value="F:RNA-DNA hybrid ribonuclease activity"/>
    <property type="evidence" value="ECO:0007669"/>
    <property type="project" value="InterPro"/>
</dbReference>
<name>A0AAD6VSH0_9AGAR</name>
<dbReference type="CDD" id="cd09276">
    <property type="entry name" value="Rnase_HI_RT_non_LTR"/>
    <property type="match status" value="1"/>
</dbReference>
<accession>A0AAD6VSH0</accession>
<organism evidence="2 3">
    <name type="scientific">Mycena pura</name>
    <dbReference type="NCBI Taxonomy" id="153505"/>
    <lineage>
        <taxon>Eukaryota</taxon>
        <taxon>Fungi</taxon>
        <taxon>Dikarya</taxon>
        <taxon>Basidiomycota</taxon>
        <taxon>Agaricomycotina</taxon>
        <taxon>Agaricomycetes</taxon>
        <taxon>Agaricomycetidae</taxon>
        <taxon>Agaricales</taxon>
        <taxon>Marasmiineae</taxon>
        <taxon>Mycenaceae</taxon>
        <taxon>Mycena</taxon>
    </lineage>
</organism>
<proteinExistence type="predicted"/>
<dbReference type="PROSITE" id="PS50879">
    <property type="entry name" value="RNASE_H_1"/>
    <property type="match status" value="1"/>
</dbReference>
<evidence type="ECO:0000259" key="1">
    <source>
        <dbReference type="PROSITE" id="PS50879"/>
    </source>
</evidence>
<evidence type="ECO:0000313" key="2">
    <source>
        <dbReference type="EMBL" id="KAJ7215025.1"/>
    </source>
</evidence>